<evidence type="ECO:0000313" key="2">
    <source>
        <dbReference type="Proteomes" id="UP000274843"/>
    </source>
</evidence>
<protein>
    <recommendedName>
        <fullName evidence="3">ACT domain-containing protein</fullName>
    </recommendedName>
</protein>
<evidence type="ECO:0000313" key="1">
    <source>
        <dbReference type="EMBL" id="ROS38663.1"/>
    </source>
</evidence>
<dbReference type="GeneID" id="301842411"/>
<dbReference type="Proteomes" id="UP000274843">
    <property type="component" value="Unassembled WGS sequence"/>
</dbReference>
<organism evidence="1 2">
    <name type="scientific">Amycolatopsis thermoflava</name>
    <dbReference type="NCBI Taxonomy" id="84480"/>
    <lineage>
        <taxon>Bacteria</taxon>
        <taxon>Bacillati</taxon>
        <taxon>Actinomycetota</taxon>
        <taxon>Actinomycetes</taxon>
        <taxon>Pseudonocardiales</taxon>
        <taxon>Pseudonocardiaceae</taxon>
        <taxon>Amycolatopsis</taxon>
        <taxon>Amycolatopsis methanolica group</taxon>
    </lineage>
</organism>
<comment type="caution">
    <text evidence="1">The sequence shown here is derived from an EMBL/GenBank/DDBJ whole genome shotgun (WGS) entry which is preliminary data.</text>
</comment>
<name>A0A3N2GQ67_9PSEU</name>
<accession>A0A3N2GQ67</accession>
<gene>
    <name evidence="1" type="ORF">EDD35_0947</name>
</gene>
<dbReference type="RefSeq" id="WP_027931135.1">
    <property type="nucleotide sequence ID" value="NZ_CBDRBK010000003.1"/>
</dbReference>
<evidence type="ECO:0008006" key="3">
    <source>
        <dbReference type="Google" id="ProtNLM"/>
    </source>
</evidence>
<keyword evidence="2" id="KW-1185">Reference proteome</keyword>
<proteinExistence type="predicted"/>
<dbReference type="EMBL" id="RKHY01000001">
    <property type="protein sequence ID" value="ROS38663.1"/>
    <property type="molecule type" value="Genomic_DNA"/>
</dbReference>
<dbReference type="AlphaFoldDB" id="A0A3N2GQ67"/>
<reference evidence="1 2" key="1">
    <citation type="submission" date="2018-11" db="EMBL/GenBank/DDBJ databases">
        <title>Sequencing the genomes of 1000 actinobacteria strains.</title>
        <authorList>
            <person name="Klenk H.-P."/>
        </authorList>
    </citation>
    <scope>NUCLEOTIDE SEQUENCE [LARGE SCALE GENOMIC DNA]</scope>
    <source>
        <strain evidence="1 2">DSM 44348</strain>
    </source>
</reference>
<sequence length="92" mass="9957">MSVSTFHTPAPRSTMLVRRRIATYFTGGATQVPALISALSQQGRPVHELSVDIREGVRESSMVCAVLLPGEEIDQLLARLRELPAVVSAELA</sequence>